<feature type="compositionally biased region" description="Basic and acidic residues" evidence="1">
    <location>
        <begin position="34"/>
        <end position="49"/>
    </location>
</feature>
<feature type="region of interest" description="Disordered" evidence="1">
    <location>
        <begin position="1"/>
        <end position="59"/>
    </location>
</feature>
<dbReference type="Proteomes" id="UP000436138">
    <property type="component" value="Chromosome"/>
</dbReference>
<accession>A0A6I6N841</accession>
<dbReference type="RefSeq" id="WP_158929105.1">
    <property type="nucleotide sequence ID" value="NZ_CP047020.1"/>
</dbReference>
<organism evidence="2 3">
    <name type="scientific">Streptomyces broussonetiae</name>
    <dbReference type="NCBI Taxonomy" id="2686304"/>
    <lineage>
        <taxon>Bacteria</taxon>
        <taxon>Bacillati</taxon>
        <taxon>Actinomycetota</taxon>
        <taxon>Actinomycetes</taxon>
        <taxon>Kitasatosporales</taxon>
        <taxon>Streptomycetaceae</taxon>
        <taxon>Streptomyces</taxon>
    </lineage>
</organism>
<dbReference type="AlphaFoldDB" id="A0A6I6N841"/>
<dbReference type="EMBL" id="CP047020">
    <property type="protein sequence ID" value="QHA09073.1"/>
    <property type="molecule type" value="Genomic_DNA"/>
</dbReference>
<gene>
    <name evidence="2" type="ORF">GQF42_42890</name>
</gene>
<protein>
    <submittedName>
        <fullName evidence="2">Uncharacterized protein</fullName>
    </submittedName>
</protein>
<evidence type="ECO:0000313" key="3">
    <source>
        <dbReference type="Proteomes" id="UP000436138"/>
    </source>
</evidence>
<evidence type="ECO:0000256" key="1">
    <source>
        <dbReference type="SAM" id="MobiDB-lite"/>
    </source>
</evidence>
<proteinExistence type="predicted"/>
<dbReference type="KEGG" id="sbro:GQF42_42890"/>
<sequence length="59" mass="6745">MGAAPEILPETHLTPQQARENQRQWFLDASTGELKPEESSGEDPQDRPKPVRVARWTFD</sequence>
<keyword evidence="3" id="KW-1185">Reference proteome</keyword>
<name>A0A6I6N841_9ACTN</name>
<reference evidence="2 3" key="1">
    <citation type="submission" date="2019-12" db="EMBL/GenBank/DDBJ databases">
        <title>Streptomyces sp. strain T44 isolated from rhizosphere soil of Broussonetia papyrifera.</title>
        <authorList>
            <person name="Mo P."/>
        </authorList>
    </citation>
    <scope>NUCLEOTIDE SEQUENCE [LARGE SCALE GENOMIC DNA]</scope>
    <source>
        <strain evidence="2 3">T44</strain>
    </source>
</reference>
<evidence type="ECO:0000313" key="2">
    <source>
        <dbReference type="EMBL" id="QHA09073.1"/>
    </source>
</evidence>